<dbReference type="STRING" id="1448320.A0A319EZ56"/>
<dbReference type="Pfam" id="PF26013">
    <property type="entry name" value="DUF8004"/>
    <property type="match status" value="1"/>
</dbReference>
<keyword evidence="3" id="KW-1185">Reference proteome</keyword>
<sequence length="375" mass="43406">MGPALADSVVPDLIESFRDSPFKAMREQNINVPILCGAHETEEFTDTIIDVFGQVFHTHSRLLKAHTNIWKERQQGEYAARHGHYFEARTEKDGGWGIYRKGACYCIEYPPLHEIRIPIAIESFFCLLQALYLRTVPCHDFRGWRRMIALGIRFQAIPRVREYMDKLIIPWTITNKRVLRGLADSVDGLLTTLKLAEDIRCAELYRESFLHLMGKAHFWTRREFHHAEKVLSPSTYALLVHHVANQRYDLEKADAVLNSFLQNLTENKPRRLPIYMVRRLGETVENIDGINGRNMNFQGYYRHIRDVLIEIRPHIPGGSLSEWCHSVLELVEILTLNGLRYTRDQAKGYPVFNIPGEIELPWVVANPSEDVVMTG</sequence>
<reference evidence="2 3" key="1">
    <citation type="submission" date="2018-02" db="EMBL/GenBank/DDBJ databases">
        <title>The genomes of Aspergillus section Nigri reveals drivers in fungal speciation.</title>
        <authorList>
            <consortium name="DOE Joint Genome Institute"/>
            <person name="Vesth T.C."/>
            <person name="Nybo J."/>
            <person name="Theobald S."/>
            <person name="Brandl J."/>
            <person name="Frisvad J.C."/>
            <person name="Nielsen K.F."/>
            <person name="Lyhne E.K."/>
            <person name="Kogle M.E."/>
            <person name="Kuo A."/>
            <person name="Riley R."/>
            <person name="Clum A."/>
            <person name="Nolan M."/>
            <person name="Lipzen A."/>
            <person name="Salamov A."/>
            <person name="Henrissat B."/>
            <person name="Wiebenga A."/>
            <person name="De vries R.P."/>
            <person name="Grigoriev I.V."/>
            <person name="Mortensen U.H."/>
            <person name="Andersen M.R."/>
            <person name="Baker S.E."/>
        </authorList>
    </citation>
    <scope>NUCLEOTIDE SEQUENCE [LARGE SCALE GENOMIC DNA]</scope>
    <source>
        <strain evidence="2 3">CBS 707.79</strain>
    </source>
</reference>
<dbReference type="EMBL" id="KZ825826">
    <property type="protein sequence ID" value="PYH97292.1"/>
    <property type="molecule type" value="Genomic_DNA"/>
</dbReference>
<dbReference type="OrthoDB" id="4383128at2759"/>
<dbReference type="AlphaFoldDB" id="A0A319EZ56"/>
<dbReference type="InterPro" id="IPR058317">
    <property type="entry name" value="DUF8004"/>
</dbReference>
<evidence type="ECO:0000259" key="1">
    <source>
        <dbReference type="Pfam" id="PF26013"/>
    </source>
</evidence>
<dbReference type="VEuPathDB" id="FungiDB:BO71DRAFT_417154"/>
<protein>
    <recommendedName>
        <fullName evidence="1">DUF8004 domain-containing protein</fullName>
    </recommendedName>
</protein>
<dbReference type="Proteomes" id="UP000247810">
    <property type="component" value="Unassembled WGS sequence"/>
</dbReference>
<evidence type="ECO:0000313" key="2">
    <source>
        <dbReference type="EMBL" id="PYH97292.1"/>
    </source>
</evidence>
<feature type="domain" description="DUF8004" evidence="1">
    <location>
        <begin position="179"/>
        <end position="261"/>
    </location>
</feature>
<accession>A0A319EZ56</accession>
<organism evidence="2 3">
    <name type="scientific">Aspergillus ellipticus CBS 707.79</name>
    <dbReference type="NCBI Taxonomy" id="1448320"/>
    <lineage>
        <taxon>Eukaryota</taxon>
        <taxon>Fungi</taxon>
        <taxon>Dikarya</taxon>
        <taxon>Ascomycota</taxon>
        <taxon>Pezizomycotina</taxon>
        <taxon>Eurotiomycetes</taxon>
        <taxon>Eurotiomycetidae</taxon>
        <taxon>Eurotiales</taxon>
        <taxon>Aspergillaceae</taxon>
        <taxon>Aspergillus</taxon>
        <taxon>Aspergillus subgen. Circumdati</taxon>
    </lineage>
</organism>
<name>A0A319EZ56_9EURO</name>
<proteinExistence type="predicted"/>
<gene>
    <name evidence="2" type="ORF">BO71DRAFT_417154</name>
</gene>
<evidence type="ECO:0000313" key="3">
    <source>
        <dbReference type="Proteomes" id="UP000247810"/>
    </source>
</evidence>